<evidence type="ECO:0000313" key="3">
    <source>
        <dbReference type="Proteomes" id="UP000033475"/>
    </source>
</evidence>
<comment type="caution">
    <text evidence="2">The sequence shown here is derived from an EMBL/GenBank/DDBJ whole genome shotgun (WGS) entry which is preliminary data.</text>
</comment>
<dbReference type="InterPro" id="IPR036165">
    <property type="entry name" value="YefM-like_sf"/>
</dbReference>
<evidence type="ECO:0000256" key="1">
    <source>
        <dbReference type="ARBA" id="ARBA00009981"/>
    </source>
</evidence>
<dbReference type="Gene3D" id="3.40.1620.10">
    <property type="entry name" value="YefM-like domain"/>
    <property type="match status" value="1"/>
</dbReference>
<gene>
    <name evidence="2" type="ORF">RFEPED_0365</name>
</gene>
<dbReference type="RefSeq" id="WP_011270821.1">
    <property type="nucleotide sequence ID" value="NZ_LANQ01000001.1"/>
</dbReference>
<name>A0A0F3MTR4_RICFI</name>
<evidence type="ECO:0000313" key="2">
    <source>
        <dbReference type="EMBL" id="KJV57994.1"/>
    </source>
</evidence>
<dbReference type="SUPFAM" id="SSF143120">
    <property type="entry name" value="YefM-like"/>
    <property type="match status" value="1"/>
</dbReference>
<accession>A0A0F3MTR4</accession>
<comment type="similarity">
    <text evidence="1">Belongs to the phD/YefM antitoxin family.</text>
</comment>
<proteinExistence type="inferred from homology"/>
<protein>
    <submittedName>
        <fullName evidence="2">Antitoxin, type II toxin-antitoxin system family protein</fullName>
    </submittedName>
</protein>
<dbReference type="Proteomes" id="UP000033475">
    <property type="component" value="Unassembled WGS sequence"/>
</dbReference>
<reference evidence="2 3" key="1">
    <citation type="submission" date="2015-01" db="EMBL/GenBank/DDBJ databases">
        <title>Genome Sequencing of Rickettsiales.</title>
        <authorList>
            <person name="Daugherty S.C."/>
            <person name="Su Q."/>
            <person name="Abolude K."/>
            <person name="Beier-Sexton M."/>
            <person name="Carlyon J.A."/>
            <person name="Carter R."/>
            <person name="Day N.P."/>
            <person name="Dumler S.J."/>
            <person name="Dyachenko V."/>
            <person name="Godinez A."/>
            <person name="Kurtti T.J."/>
            <person name="Lichay M."/>
            <person name="Mullins K.E."/>
            <person name="Ott S."/>
            <person name="Pappas-Brown V."/>
            <person name="Paris D.H."/>
            <person name="Patel P."/>
            <person name="Richards A.L."/>
            <person name="Sadzewicz L."/>
            <person name="Sears K."/>
            <person name="Seidman D."/>
            <person name="Sengamalay N."/>
            <person name="Stenos J."/>
            <person name="Tallon L.J."/>
            <person name="Vincent G."/>
            <person name="Fraser C.M."/>
            <person name="Munderloh U."/>
            <person name="Dunning-Hotopp J.C."/>
        </authorList>
    </citation>
    <scope>NUCLEOTIDE SEQUENCE [LARGE SCALE GENOMIC DNA]</scope>
    <source>
        <strain evidence="2 3">Pedreira</strain>
    </source>
</reference>
<dbReference type="EMBL" id="LANQ01000001">
    <property type="protein sequence ID" value="KJV57994.1"/>
    <property type="molecule type" value="Genomic_DNA"/>
</dbReference>
<dbReference type="PATRIC" id="fig|1359196.3.peg.348"/>
<dbReference type="AlphaFoldDB" id="A0A0F3MTR4"/>
<sequence>MNHLVTNEESKYINKLIDEVTLYHQPTLIKGKRNNAILISEEDWEDIQETLLVSSNKKLSESLLKGRNTPYSECSTKLD</sequence>
<organism evidence="2 3">
    <name type="scientific">Rickettsia felis str. Pedreira</name>
    <dbReference type="NCBI Taxonomy" id="1359196"/>
    <lineage>
        <taxon>Bacteria</taxon>
        <taxon>Pseudomonadati</taxon>
        <taxon>Pseudomonadota</taxon>
        <taxon>Alphaproteobacteria</taxon>
        <taxon>Rickettsiales</taxon>
        <taxon>Rickettsiaceae</taxon>
        <taxon>Rickettsieae</taxon>
        <taxon>Rickettsia</taxon>
        <taxon>spotted fever group</taxon>
    </lineage>
</organism>